<dbReference type="Proteomes" id="UP001374535">
    <property type="component" value="Chromosome 11"/>
</dbReference>
<gene>
    <name evidence="1" type="ORF">V8G54_036572</name>
</gene>
<evidence type="ECO:0000313" key="2">
    <source>
        <dbReference type="Proteomes" id="UP001374535"/>
    </source>
</evidence>
<protein>
    <submittedName>
        <fullName evidence="1">Uncharacterized protein</fullName>
    </submittedName>
</protein>
<reference evidence="1 2" key="1">
    <citation type="journal article" date="2023" name="Life. Sci Alliance">
        <title>Evolutionary insights into 3D genome organization and epigenetic landscape of Vigna mungo.</title>
        <authorList>
            <person name="Junaid A."/>
            <person name="Singh B."/>
            <person name="Bhatia S."/>
        </authorList>
    </citation>
    <scope>NUCLEOTIDE SEQUENCE [LARGE SCALE GENOMIC DNA]</scope>
    <source>
        <strain evidence="1">Urdbean</strain>
    </source>
</reference>
<proteinExistence type="predicted"/>
<keyword evidence="2" id="KW-1185">Reference proteome</keyword>
<organism evidence="1 2">
    <name type="scientific">Vigna mungo</name>
    <name type="common">Black gram</name>
    <name type="synonym">Phaseolus mungo</name>
    <dbReference type="NCBI Taxonomy" id="3915"/>
    <lineage>
        <taxon>Eukaryota</taxon>
        <taxon>Viridiplantae</taxon>
        <taxon>Streptophyta</taxon>
        <taxon>Embryophyta</taxon>
        <taxon>Tracheophyta</taxon>
        <taxon>Spermatophyta</taxon>
        <taxon>Magnoliopsida</taxon>
        <taxon>eudicotyledons</taxon>
        <taxon>Gunneridae</taxon>
        <taxon>Pentapetalae</taxon>
        <taxon>rosids</taxon>
        <taxon>fabids</taxon>
        <taxon>Fabales</taxon>
        <taxon>Fabaceae</taxon>
        <taxon>Papilionoideae</taxon>
        <taxon>50 kb inversion clade</taxon>
        <taxon>NPAAA clade</taxon>
        <taxon>indigoferoid/millettioid clade</taxon>
        <taxon>Phaseoleae</taxon>
        <taxon>Vigna</taxon>
    </lineage>
</organism>
<name>A0AAQ3MHX7_VIGMU</name>
<dbReference type="EMBL" id="CP144690">
    <property type="protein sequence ID" value="WVY91058.1"/>
    <property type="molecule type" value="Genomic_DNA"/>
</dbReference>
<sequence>MSKGKNTFLTEPFLSEICTLRKIVSSSGFSFPITFIPVLGRSSFNCSFSISVAFKNGFCIANFVVDDGSSDARNGSSNNSFAEGLFSAGSKHFPINLCASMSSIRKNAIGSFP</sequence>
<evidence type="ECO:0000313" key="1">
    <source>
        <dbReference type="EMBL" id="WVY91058.1"/>
    </source>
</evidence>
<accession>A0AAQ3MHX7</accession>
<dbReference type="AlphaFoldDB" id="A0AAQ3MHX7"/>